<accession>A0A2H0UQE4</accession>
<dbReference type="GO" id="GO:0005829">
    <property type="term" value="C:cytosol"/>
    <property type="evidence" value="ECO:0007669"/>
    <property type="project" value="TreeGrafter"/>
</dbReference>
<evidence type="ECO:0008006" key="5">
    <source>
        <dbReference type="Google" id="ProtNLM"/>
    </source>
</evidence>
<protein>
    <recommendedName>
        <fullName evidence="5">Protein containing YHS domain protein</fullName>
    </recommendedName>
</protein>
<evidence type="ECO:0000313" key="4">
    <source>
        <dbReference type="Proteomes" id="UP000229615"/>
    </source>
</evidence>
<gene>
    <name evidence="3" type="ORF">COU09_01240</name>
</gene>
<dbReference type="InterPro" id="IPR052341">
    <property type="entry name" value="LOG_family_nucleotidases"/>
</dbReference>
<reference evidence="4" key="1">
    <citation type="submission" date="2017-09" db="EMBL/GenBank/DDBJ databases">
        <title>Depth-based differentiation of microbial function through sediment-hosted aquifers and enrichment of novel symbionts in the deep terrestrial subsurface.</title>
        <authorList>
            <person name="Probst A.J."/>
            <person name="Ladd B."/>
            <person name="Jarett J.K."/>
            <person name="Geller-Mcgrath D.E."/>
            <person name="Sieber C.M.K."/>
            <person name="Emerson J.B."/>
            <person name="Anantharaman K."/>
            <person name="Thomas B.C."/>
            <person name="Malmstrom R."/>
            <person name="Stieglmeier M."/>
            <person name="Klingl A."/>
            <person name="Woyke T."/>
            <person name="Ryan C.M."/>
            <person name="Banfield J.F."/>
        </authorList>
    </citation>
    <scope>NUCLEOTIDE SEQUENCE [LARGE SCALE GENOMIC DNA]</scope>
</reference>
<evidence type="ECO:0000256" key="1">
    <source>
        <dbReference type="SAM" id="MobiDB-lite"/>
    </source>
</evidence>
<keyword evidence="2" id="KW-0472">Membrane</keyword>
<feature type="region of interest" description="Disordered" evidence="1">
    <location>
        <begin position="1"/>
        <end position="22"/>
    </location>
</feature>
<organism evidence="3 4">
    <name type="scientific">Candidatus Harrisonbacteria bacterium CG10_big_fil_rev_8_21_14_0_10_44_23</name>
    <dbReference type="NCBI Taxonomy" id="1974585"/>
    <lineage>
        <taxon>Bacteria</taxon>
        <taxon>Candidatus Harrisoniibacteriota</taxon>
    </lineage>
</organism>
<feature type="transmembrane region" description="Helical" evidence="2">
    <location>
        <begin position="71"/>
        <end position="90"/>
    </location>
</feature>
<dbReference type="PANTHER" id="PTHR43393:SF3">
    <property type="entry name" value="LYSINE DECARBOXYLASE-LIKE PROTEIN"/>
    <property type="match status" value="1"/>
</dbReference>
<evidence type="ECO:0000313" key="3">
    <source>
        <dbReference type="EMBL" id="PIR88591.1"/>
    </source>
</evidence>
<name>A0A2H0UQE4_9BACT</name>
<dbReference type="Gene3D" id="3.40.50.450">
    <property type="match status" value="1"/>
</dbReference>
<dbReference type="PANTHER" id="PTHR43393">
    <property type="entry name" value="CYTOKININ RIBOSIDE 5'-MONOPHOSPHATE PHOSPHORIBOHYDROLASE"/>
    <property type="match status" value="1"/>
</dbReference>
<sequence length="237" mass="26041">MAKKKISTKPAHKKPRKKAPKRSPLLDLDKEICRVLPRDHLKYKICVSGAAETGLCSKDAIEKAEEMGRQIACAGMVLVTGATVGIPYWAAKGAKEAGGMVIGFSPAASEIAHVKTYRLPTDYHDLIIYTGFQYGGRDLMLTRAADAVVTICGRTGTLHEFTIAFEDKKPNGVLEGTGGTADMIRDILKKARRGYGRTVFAREPKELLKKLLLLIREQDALSHDGEAYHHDAFPHNQ</sequence>
<dbReference type="EMBL" id="PFBB01000014">
    <property type="protein sequence ID" value="PIR88591.1"/>
    <property type="molecule type" value="Genomic_DNA"/>
</dbReference>
<dbReference type="SUPFAM" id="SSF102405">
    <property type="entry name" value="MCP/YpsA-like"/>
    <property type="match status" value="1"/>
</dbReference>
<keyword evidence="2" id="KW-0812">Transmembrane</keyword>
<comment type="caution">
    <text evidence="3">The sequence shown here is derived from an EMBL/GenBank/DDBJ whole genome shotgun (WGS) entry which is preliminary data.</text>
</comment>
<dbReference type="AlphaFoldDB" id="A0A2H0UQE4"/>
<dbReference type="Proteomes" id="UP000229615">
    <property type="component" value="Unassembled WGS sequence"/>
</dbReference>
<proteinExistence type="predicted"/>
<feature type="compositionally biased region" description="Basic residues" evidence="1">
    <location>
        <begin position="1"/>
        <end position="21"/>
    </location>
</feature>
<dbReference type="InterPro" id="IPR041164">
    <property type="entry name" value="LDcluster4"/>
</dbReference>
<dbReference type="Pfam" id="PF18306">
    <property type="entry name" value="LDcluster4"/>
    <property type="match status" value="1"/>
</dbReference>
<keyword evidence="2" id="KW-1133">Transmembrane helix</keyword>
<evidence type="ECO:0000256" key="2">
    <source>
        <dbReference type="SAM" id="Phobius"/>
    </source>
</evidence>